<dbReference type="Proteomes" id="UP000249757">
    <property type="component" value="Unassembled WGS sequence"/>
</dbReference>
<feature type="compositionally biased region" description="Basic and acidic residues" evidence="2">
    <location>
        <begin position="24"/>
        <end position="33"/>
    </location>
</feature>
<comment type="caution">
    <text evidence="3">The sequence shown here is derived from an EMBL/GenBank/DDBJ whole genome shotgun (WGS) entry which is preliminary data.</text>
</comment>
<reference evidence="4" key="1">
    <citation type="journal article" date="2022" name="Microb. Genom.">
        <title>A global pangenome for the wheat fungal pathogen Pyrenophora tritici-repentis and prediction of effector protein structural homology.</title>
        <authorList>
            <person name="Moolhuijzen P.M."/>
            <person name="See P.T."/>
            <person name="Shi G."/>
            <person name="Powell H.R."/>
            <person name="Cockram J."/>
            <person name="Jorgensen L.N."/>
            <person name="Benslimane H."/>
            <person name="Strelkov S.E."/>
            <person name="Turner J."/>
            <person name="Liu Z."/>
            <person name="Moffat C.S."/>
        </authorList>
    </citation>
    <scope>NUCLEOTIDE SEQUENCE [LARGE SCALE GENOMIC DNA]</scope>
</reference>
<feature type="compositionally biased region" description="Basic and acidic residues" evidence="2">
    <location>
        <begin position="1"/>
        <end position="15"/>
    </location>
</feature>
<sequence>MRSAPKNETEAERDAQASSTMDTAEVKEVEHSGVKLYSNADEYINEDDADDIDEYYLDSENEEQHSAEDALRVLRERFEDLQMERDDENNRRKWINSKVIYRTNSVHGGSPLWEMECADYGDEDGNEELEQDTGNEAAGLVLSSPLHFNIDRHRVHAVRSDDTLAGNSSARPSLFSGRTSYTSQSSFQSNRSDSPPDNCSLALEVEKNCATSSHSSSKASITSLQLVVRSDSSKAAISEVISARARPGLSRTVQQGEAVSATTEYQERFVDRYLGIVTDRQAVVEAAQDDEAVVLPDLVDLERGIPLLELGNCVSAASHILTAYDVATGEASGRTASVNSLMRLPRTAQEVTRRCLNAVKKAFKTAWGFVFCNA</sequence>
<evidence type="ECO:0000256" key="2">
    <source>
        <dbReference type="SAM" id="MobiDB-lite"/>
    </source>
</evidence>
<keyword evidence="4" id="KW-1185">Reference proteome</keyword>
<feature type="region of interest" description="Disordered" evidence="2">
    <location>
        <begin position="162"/>
        <end position="197"/>
    </location>
</feature>
<feature type="coiled-coil region" evidence="1">
    <location>
        <begin position="57"/>
        <end position="91"/>
    </location>
</feature>
<name>A0A922NLR7_9PLEO</name>
<organism evidence="3 4">
    <name type="scientific">Pyrenophora tritici-repentis</name>
    <dbReference type="NCBI Taxonomy" id="45151"/>
    <lineage>
        <taxon>Eukaryota</taxon>
        <taxon>Fungi</taxon>
        <taxon>Dikarya</taxon>
        <taxon>Ascomycota</taxon>
        <taxon>Pezizomycotina</taxon>
        <taxon>Dothideomycetes</taxon>
        <taxon>Pleosporomycetidae</taxon>
        <taxon>Pleosporales</taxon>
        <taxon>Pleosporineae</taxon>
        <taxon>Pleosporaceae</taxon>
        <taxon>Pyrenophora</taxon>
    </lineage>
</organism>
<protein>
    <submittedName>
        <fullName evidence="3">Uncharacterized protein</fullName>
    </submittedName>
</protein>
<keyword evidence="1" id="KW-0175">Coiled coil</keyword>
<feature type="compositionally biased region" description="Low complexity" evidence="2">
    <location>
        <begin position="178"/>
        <end position="193"/>
    </location>
</feature>
<gene>
    <name evidence="3" type="ORF">Ptr86124_002281</name>
</gene>
<proteinExistence type="predicted"/>
<evidence type="ECO:0000256" key="1">
    <source>
        <dbReference type="SAM" id="Coils"/>
    </source>
</evidence>
<dbReference type="AlphaFoldDB" id="A0A922NLR7"/>
<evidence type="ECO:0000313" key="3">
    <source>
        <dbReference type="EMBL" id="KAI1519153.1"/>
    </source>
</evidence>
<accession>A0A922NLR7</accession>
<evidence type="ECO:0000313" key="4">
    <source>
        <dbReference type="Proteomes" id="UP000249757"/>
    </source>
</evidence>
<feature type="region of interest" description="Disordered" evidence="2">
    <location>
        <begin position="1"/>
        <end position="33"/>
    </location>
</feature>
<dbReference type="EMBL" id="NRDI02000002">
    <property type="protein sequence ID" value="KAI1519153.1"/>
    <property type="molecule type" value="Genomic_DNA"/>
</dbReference>